<organism evidence="4 5">
    <name type="scientific">Mytilus coruscus</name>
    <name type="common">Sea mussel</name>
    <dbReference type="NCBI Taxonomy" id="42192"/>
    <lineage>
        <taxon>Eukaryota</taxon>
        <taxon>Metazoa</taxon>
        <taxon>Spiralia</taxon>
        <taxon>Lophotrochozoa</taxon>
        <taxon>Mollusca</taxon>
        <taxon>Bivalvia</taxon>
        <taxon>Autobranchia</taxon>
        <taxon>Pteriomorphia</taxon>
        <taxon>Mytilida</taxon>
        <taxon>Mytiloidea</taxon>
        <taxon>Mytilidae</taxon>
        <taxon>Mytilinae</taxon>
        <taxon>Mytilus</taxon>
    </lineage>
</organism>
<evidence type="ECO:0000313" key="5">
    <source>
        <dbReference type="Proteomes" id="UP000507470"/>
    </source>
</evidence>
<dbReference type="PANTHER" id="PTHR12419">
    <property type="entry name" value="OTU DOMAIN CONTAINING PROTEIN"/>
    <property type="match status" value="1"/>
</dbReference>
<dbReference type="InterPro" id="IPR038765">
    <property type="entry name" value="Papain-like_cys_pep_sf"/>
</dbReference>
<evidence type="ECO:0000259" key="3">
    <source>
        <dbReference type="PROSITE" id="PS50802"/>
    </source>
</evidence>
<evidence type="ECO:0000256" key="1">
    <source>
        <dbReference type="SAM" id="Coils"/>
    </source>
</evidence>
<feature type="region of interest" description="Disordered" evidence="2">
    <location>
        <begin position="285"/>
        <end position="313"/>
    </location>
</feature>
<gene>
    <name evidence="4" type="ORF">MCOR_33625</name>
</gene>
<dbReference type="AlphaFoldDB" id="A0A6J8CV20"/>
<evidence type="ECO:0000256" key="2">
    <source>
        <dbReference type="SAM" id="MobiDB-lite"/>
    </source>
</evidence>
<evidence type="ECO:0000313" key="4">
    <source>
        <dbReference type="EMBL" id="CAC5399356.1"/>
    </source>
</evidence>
<dbReference type="OrthoDB" id="409956at2759"/>
<dbReference type="InterPro" id="IPR050704">
    <property type="entry name" value="Peptidase_C85-like"/>
</dbReference>
<dbReference type="EMBL" id="CACVKT020006001">
    <property type="protein sequence ID" value="CAC5399356.1"/>
    <property type="molecule type" value="Genomic_DNA"/>
</dbReference>
<keyword evidence="1" id="KW-0175">Coiled coil</keyword>
<feature type="domain" description="OTU" evidence="3">
    <location>
        <begin position="135"/>
        <end position="249"/>
    </location>
</feature>
<proteinExistence type="predicted"/>
<feature type="coiled-coil region" evidence="1">
    <location>
        <begin position="77"/>
        <end position="104"/>
    </location>
</feature>
<dbReference type="Gene3D" id="3.90.70.80">
    <property type="match status" value="1"/>
</dbReference>
<dbReference type="GO" id="GO:0004843">
    <property type="term" value="F:cysteine-type deubiquitinase activity"/>
    <property type="evidence" value="ECO:0007669"/>
    <property type="project" value="TreeGrafter"/>
</dbReference>
<dbReference type="CDD" id="cd22744">
    <property type="entry name" value="OTU"/>
    <property type="match status" value="1"/>
</dbReference>
<dbReference type="Proteomes" id="UP000507470">
    <property type="component" value="Unassembled WGS sequence"/>
</dbReference>
<keyword evidence="5" id="KW-1185">Reference proteome</keyword>
<sequence length="313" mass="36629">MEYTQLQSVGNIESWSTRLLKLCEKKCRYGSHLSFLETCDRLKIIPKGFNLKWTLNLGKVDASHHENVNNILENSSYQLIKESIKNHENELQKIVDKITRTKSKKISALKSQSYELHNNKRSTTDIQTRTNPIKEQNIDIIKDGNCFFRCISKYLFDTQERHEDIRHQILTTISTNKNFYTKFIDGDFDTHINNISKTNGHCSSWATEAEIIAACETYNVDFFIKTKVGLIDKWNHFSRNKHCNHGMPYTWYITILHENNNFSLVQNIPRPCTCNLIKKPNLAKETNTKKLRDESKESKDKINKQNRDPNVKL</sequence>
<dbReference type="SUPFAM" id="SSF54001">
    <property type="entry name" value="Cysteine proteinases"/>
    <property type="match status" value="1"/>
</dbReference>
<dbReference type="InterPro" id="IPR003323">
    <property type="entry name" value="OTU_dom"/>
</dbReference>
<feature type="compositionally biased region" description="Basic and acidic residues" evidence="2">
    <location>
        <begin position="286"/>
        <end position="313"/>
    </location>
</feature>
<reference evidence="4 5" key="1">
    <citation type="submission" date="2020-06" db="EMBL/GenBank/DDBJ databases">
        <authorList>
            <person name="Li R."/>
            <person name="Bekaert M."/>
        </authorList>
    </citation>
    <scope>NUCLEOTIDE SEQUENCE [LARGE SCALE GENOMIC DNA]</scope>
    <source>
        <strain evidence="5">wild</strain>
    </source>
</reference>
<name>A0A6J8CV20_MYTCO</name>
<dbReference type="Pfam" id="PF02338">
    <property type="entry name" value="OTU"/>
    <property type="match status" value="1"/>
</dbReference>
<accession>A0A6J8CV20</accession>
<dbReference type="GO" id="GO:0016579">
    <property type="term" value="P:protein deubiquitination"/>
    <property type="evidence" value="ECO:0007669"/>
    <property type="project" value="TreeGrafter"/>
</dbReference>
<protein>
    <recommendedName>
        <fullName evidence="3">OTU domain-containing protein</fullName>
    </recommendedName>
</protein>
<dbReference type="PROSITE" id="PS50802">
    <property type="entry name" value="OTU"/>
    <property type="match status" value="1"/>
</dbReference>